<accession>A0A4D7C5S1</accession>
<dbReference type="InterPro" id="IPR058982">
    <property type="entry name" value="Beta-barrel_AprE"/>
</dbReference>
<keyword evidence="6 9" id="KW-0812">Transmembrane</keyword>
<evidence type="ECO:0000259" key="12">
    <source>
        <dbReference type="Pfam" id="PF26002"/>
    </source>
</evidence>
<dbReference type="Pfam" id="PF26002">
    <property type="entry name" value="Beta-barrel_AprE"/>
    <property type="match status" value="1"/>
</dbReference>
<dbReference type="Pfam" id="PF25994">
    <property type="entry name" value="HH_AprE"/>
    <property type="match status" value="1"/>
</dbReference>
<protein>
    <recommendedName>
        <fullName evidence="9">Membrane fusion protein (MFP) family protein</fullName>
    </recommendedName>
</protein>
<dbReference type="GO" id="GO:0005886">
    <property type="term" value="C:plasma membrane"/>
    <property type="evidence" value="ECO:0007669"/>
    <property type="project" value="UniProtKB-SubCell"/>
</dbReference>
<dbReference type="KEGG" id="hgn:E6W36_04025"/>
<reference evidence="14" key="1">
    <citation type="submission" date="2019-04" db="EMBL/GenBank/DDBJ databases">
        <title>Complete genome sequence of Sphingomonas sp. W1-2-3.</title>
        <authorList>
            <person name="Im W.T."/>
        </authorList>
    </citation>
    <scope>NUCLEOTIDE SEQUENCE [LARGE SCALE GENOMIC DNA]</scope>
    <source>
        <strain evidence="14">W1-2-3</strain>
    </source>
</reference>
<evidence type="ECO:0000256" key="4">
    <source>
        <dbReference type="ARBA" id="ARBA00022475"/>
    </source>
</evidence>
<keyword evidence="8 9" id="KW-0472">Membrane</keyword>
<organism evidence="13 14">
    <name type="scientific">Hankyongella ginsenosidimutans</name>
    <dbReference type="NCBI Taxonomy" id="1763828"/>
    <lineage>
        <taxon>Bacteria</taxon>
        <taxon>Pseudomonadati</taxon>
        <taxon>Pseudomonadota</taxon>
        <taxon>Alphaproteobacteria</taxon>
        <taxon>Sphingomonadales</taxon>
        <taxon>Sphingomonadaceae</taxon>
        <taxon>Hankyongella</taxon>
    </lineage>
</organism>
<keyword evidence="3 9" id="KW-0813">Transport</keyword>
<dbReference type="InterPro" id="IPR058781">
    <property type="entry name" value="HH_AprE-like"/>
</dbReference>
<dbReference type="Gene3D" id="2.40.30.170">
    <property type="match status" value="1"/>
</dbReference>
<dbReference type="AlphaFoldDB" id="A0A4D7C5S1"/>
<comment type="subcellular location">
    <subcellularLocation>
        <location evidence="1 9">Cell inner membrane</location>
        <topology evidence="1 9">Single-pass membrane protein</topology>
    </subcellularLocation>
</comment>
<dbReference type="NCBIfam" id="TIGR01843">
    <property type="entry name" value="type_I_hlyD"/>
    <property type="match status" value="1"/>
</dbReference>
<feature type="domain" description="AprE-like beta-barrel" evidence="12">
    <location>
        <begin position="323"/>
        <end position="411"/>
    </location>
</feature>
<sequence>MMADAATALDTLESRIKPSLMAQLILLTIGVFVALFLIWAAVAQVDEVSRGTGKVIPSRQLQVIQNLEGGIVKEVLVERGQQVKRGQVLMRLDQTQLAADFLNGQEGYNALVAKIARLQGEVAGHAPQFAAALQRSAPAMVQSELALYSARQAELLANLNVGQARLAQAERAVSEAEVQTQTTRQALALAEQEVKLLTPLVQKGIEPQVELLRAQGRVAQASGEYSAAQLGTERARAAVREAQYDIASVRERFRAKVVEELTEAKAELAGMGRELPALEDKVTRTDVRAPIAGTVNRVLVTTIGGVVRPGEPLVEIVPSDDTLVVEARVSPKDIGQIATGQSATVKITAYDSSLYGGLKGSIESISPDSITDEKTGELYYLIHVRTEGDTLKSKDGAPLEITPGMVAEVDVLGRKRSIMDYILTPITRITDKAMREN</sequence>
<evidence type="ECO:0000313" key="14">
    <source>
        <dbReference type="Proteomes" id="UP000298714"/>
    </source>
</evidence>
<keyword evidence="4 9" id="KW-1003">Cell membrane</keyword>
<dbReference type="InterPro" id="IPR050739">
    <property type="entry name" value="MFP"/>
</dbReference>
<keyword evidence="10" id="KW-0175">Coiled coil</keyword>
<evidence type="ECO:0000259" key="11">
    <source>
        <dbReference type="Pfam" id="PF25994"/>
    </source>
</evidence>
<evidence type="ECO:0000256" key="2">
    <source>
        <dbReference type="ARBA" id="ARBA00009477"/>
    </source>
</evidence>
<dbReference type="Gene3D" id="2.40.50.100">
    <property type="match status" value="2"/>
</dbReference>
<keyword evidence="5 9" id="KW-0997">Cell inner membrane</keyword>
<evidence type="ECO:0000313" key="13">
    <source>
        <dbReference type="EMBL" id="QCI79050.1"/>
    </source>
</evidence>
<evidence type="ECO:0000256" key="10">
    <source>
        <dbReference type="SAM" id="Coils"/>
    </source>
</evidence>
<gene>
    <name evidence="13" type="ORF">E6W36_04025</name>
</gene>
<evidence type="ECO:0000256" key="3">
    <source>
        <dbReference type="ARBA" id="ARBA00022448"/>
    </source>
</evidence>
<evidence type="ECO:0000256" key="1">
    <source>
        <dbReference type="ARBA" id="ARBA00004377"/>
    </source>
</evidence>
<evidence type="ECO:0000256" key="8">
    <source>
        <dbReference type="ARBA" id="ARBA00023136"/>
    </source>
</evidence>
<feature type="domain" description="AprE-like long alpha-helical hairpin" evidence="11">
    <location>
        <begin position="105"/>
        <end position="280"/>
    </location>
</feature>
<evidence type="ECO:0000256" key="9">
    <source>
        <dbReference type="RuleBase" id="RU365093"/>
    </source>
</evidence>
<dbReference type="PANTHER" id="PTHR30386:SF26">
    <property type="entry name" value="TRANSPORT PROTEIN COMB"/>
    <property type="match status" value="1"/>
</dbReference>
<evidence type="ECO:0000256" key="6">
    <source>
        <dbReference type="ARBA" id="ARBA00022692"/>
    </source>
</evidence>
<dbReference type="PANTHER" id="PTHR30386">
    <property type="entry name" value="MEMBRANE FUSION SUBUNIT OF EMRAB-TOLC MULTIDRUG EFFLUX PUMP"/>
    <property type="match status" value="1"/>
</dbReference>
<dbReference type="EMBL" id="CP039704">
    <property type="protein sequence ID" value="QCI79050.1"/>
    <property type="molecule type" value="Genomic_DNA"/>
</dbReference>
<comment type="similarity">
    <text evidence="2 9">Belongs to the membrane fusion protein (MFP) (TC 8.A.1) family.</text>
</comment>
<dbReference type="InterPro" id="IPR010129">
    <property type="entry name" value="T1SS_HlyD"/>
</dbReference>
<dbReference type="Proteomes" id="UP000298714">
    <property type="component" value="Chromosome"/>
</dbReference>
<keyword evidence="14" id="KW-1185">Reference proteome</keyword>
<feature type="coiled-coil region" evidence="10">
    <location>
        <begin position="159"/>
        <end position="193"/>
    </location>
</feature>
<name>A0A4D7C5S1_9SPHN</name>
<dbReference type="PRINTS" id="PR01490">
    <property type="entry name" value="RTXTOXIND"/>
</dbReference>
<keyword evidence="7 9" id="KW-1133">Transmembrane helix</keyword>
<feature type="transmembrane region" description="Helical" evidence="9">
    <location>
        <begin position="20"/>
        <end position="42"/>
    </location>
</feature>
<evidence type="ECO:0000256" key="5">
    <source>
        <dbReference type="ARBA" id="ARBA00022519"/>
    </source>
</evidence>
<proteinExistence type="inferred from homology"/>
<dbReference type="GO" id="GO:0015031">
    <property type="term" value="P:protein transport"/>
    <property type="evidence" value="ECO:0007669"/>
    <property type="project" value="InterPro"/>
</dbReference>
<evidence type="ECO:0000256" key="7">
    <source>
        <dbReference type="ARBA" id="ARBA00022989"/>
    </source>
</evidence>